<protein>
    <submittedName>
        <fullName evidence="1">Uncharacterized protein</fullName>
    </submittedName>
</protein>
<dbReference type="Proteomes" id="UP001162483">
    <property type="component" value="Unassembled WGS sequence"/>
</dbReference>
<evidence type="ECO:0000313" key="1">
    <source>
        <dbReference type="EMBL" id="CAI9548263.1"/>
    </source>
</evidence>
<name>A0ABN9BL12_9NEOB</name>
<gene>
    <name evidence="1" type="ORF">SPARVUS_LOCUS3124087</name>
</gene>
<keyword evidence="2" id="KW-1185">Reference proteome</keyword>
<organism evidence="1 2">
    <name type="scientific">Staurois parvus</name>
    <dbReference type="NCBI Taxonomy" id="386267"/>
    <lineage>
        <taxon>Eukaryota</taxon>
        <taxon>Metazoa</taxon>
        <taxon>Chordata</taxon>
        <taxon>Craniata</taxon>
        <taxon>Vertebrata</taxon>
        <taxon>Euteleostomi</taxon>
        <taxon>Amphibia</taxon>
        <taxon>Batrachia</taxon>
        <taxon>Anura</taxon>
        <taxon>Neobatrachia</taxon>
        <taxon>Ranoidea</taxon>
        <taxon>Ranidae</taxon>
        <taxon>Staurois</taxon>
    </lineage>
</organism>
<sequence length="54" mass="5877">MVCFTPLQPTLCITLGDVRLGRSCSAMKIHSMKLSVHCCCANLKATQSLEVSSY</sequence>
<comment type="caution">
    <text evidence="1">The sequence shown here is derived from an EMBL/GenBank/DDBJ whole genome shotgun (WGS) entry which is preliminary data.</text>
</comment>
<reference evidence="1" key="1">
    <citation type="submission" date="2023-05" db="EMBL/GenBank/DDBJ databases">
        <authorList>
            <person name="Stuckert A."/>
        </authorList>
    </citation>
    <scope>NUCLEOTIDE SEQUENCE</scope>
</reference>
<dbReference type="EMBL" id="CATNWA010004617">
    <property type="protein sequence ID" value="CAI9548263.1"/>
    <property type="molecule type" value="Genomic_DNA"/>
</dbReference>
<proteinExistence type="predicted"/>
<evidence type="ECO:0000313" key="2">
    <source>
        <dbReference type="Proteomes" id="UP001162483"/>
    </source>
</evidence>
<accession>A0ABN9BL12</accession>